<dbReference type="EMBL" id="JXAK01000061">
    <property type="protein sequence ID" value="KIL38439.1"/>
    <property type="molecule type" value="Genomic_DNA"/>
</dbReference>
<reference evidence="12 13" key="1">
    <citation type="submission" date="2014-12" db="EMBL/GenBank/DDBJ databases">
        <title>Draft genome sequence of Paenibacillus kamchatkensis strain B-2647.</title>
        <authorList>
            <person name="Karlyshev A.V."/>
            <person name="Kudryashova E.B."/>
        </authorList>
    </citation>
    <scope>NUCLEOTIDE SEQUENCE [LARGE SCALE GENOMIC DNA]</scope>
    <source>
        <strain evidence="12 13">VKM B-2647</strain>
    </source>
</reference>
<evidence type="ECO:0000256" key="1">
    <source>
        <dbReference type="ARBA" id="ARBA00022679"/>
    </source>
</evidence>
<evidence type="ECO:0000256" key="2">
    <source>
        <dbReference type="ARBA" id="ARBA00022741"/>
    </source>
</evidence>
<gene>
    <name evidence="7" type="primary">araB</name>
    <name evidence="12" type="ORF">SD70_26370</name>
</gene>
<dbReference type="CDD" id="cd07781">
    <property type="entry name" value="ASKHA_NBD_FGGY_L-RBK"/>
    <property type="match status" value="1"/>
</dbReference>
<organism evidence="12 13">
    <name type="scientific">Gordoniibacillus kamchatkensis</name>
    <dbReference type="NCBI Taxonomy" id="1590651"/>
    <lineage>
        <taxon>Bacteria</taxon>
        <taxon>Bacillati</taxon>
        <taxon>Bacillota</taxon>
        <taxon>Bacilli</taxon>
        <taxon>Bacillales</taxon>
        <taxon>Paenibacillaceae</taxon>
        <taxon>Gordoniibacillus</taxon>
    </lineage>
</organism>
<dbReference type="InterPro" id="IPR018484">
    <property type="entry name" value="FGGY_N"/>
</dbReference>
<dbReference type="RefSeq" id="WP_041051178.1">
    <property type="nucleotide sequence ID" value="NZ_JXAK01000061.1"/>
</dbReference>
<dbReference type="PROSITE" id="PS00445">
    <property type="entry name" value="FGGY_KINASES_2"/>
    <property type="match status" value="1"/>
</dbReference>
<dbReference type="Gene3D" id="3.30.420.40">
    <property type="match status" value="2"/>
</dbReference>
<evidence type="ECO:0000256" key="6">
    <source>
        <dbReference type="ARBA" id="ARBA00023277"/>
    </source>
</evidence>
<feature type="domain" description="Carbohydrate kinase FGGY N-terminal" evidence="10">
    <location>
        <begin position="9"/>
        <end position="281"/>
    </location>
</feature>
<dbReference type="Proteomes" id="UP000031967">
    <property type="component" value="Unassembled WGS sequence"/>
</dbReference>
<dbReference type="NCBIfam" id="NF003154">
    <property type="entry name" value="PRK04123.1"/>
    <property type="match status" value="1"/>
</dbReference>
<evidence type="ECO:0000259" key="10">
    <source>
        <dbReference type="Pfam" id="PF00370"/>
    </source>
</evidence>
<dbReference type="InterPro" id="IPR018485">
    <property type="entry name" value="FGGY_C"/>
</dbReference>
<dbReference type="PANTHER" id="PTHR43435:SF4">
    <property type="entry name" value="FGGY CARBOHYDRATE KINASE DOMAIN-CONTAINING PROTEIN"/>
    <property type="match status" value="1"/>
</dbReference>
<evidence type="ECO:0000256" key="8">
    <source>
        <dbReference type="NCBIfam" id="TIGR01234"/>
    </source>
</evidence>
<comment type="pathway">
    <text evidence="7 9">Carbohydrate degradation; L-arabinose degradation via L-ribulose; D-xylulose 5-phosphate from L-arabinose (bacterial route): step 2/3.</text>
</comment>
<keyword evidence="4 7" id="KW-0067">ATP-binding</keyword>
<dbReference type="Pfam" id="PF02782">
    <property type="entry name" value="FGGY_C"/>
    <property type="match status" value="1"/>
</dbReference>
<dbReference type="InterPro" id="IPR043129">
    <property type="entry name" value="ATPase_NBD"/>
</dbReference>
<evidence type="ECO:0000256" key="4">
    <source>
        <dbReference type="ARBA" id="ARBA00022840"/>
    </source>
</evidence>
<sequence>MPEAAKKLYTIGIDYGTESGRAVLVDIRTGREEAVHVTRYRHGVIDEALPAGGRKLEPDWALQHPEDYVEVLRTSVPAVVQEAGIDPAQVIGIGIDFTACTMLPVDSQLRPLCLKDEWHGRPHAWVKLWKHHAAQDEATAINRLAEERREPWLNRYGGKLSSEWMLAKSLQILNEDPDIYAAADLFVEAADWIVAQMTGEVRRNSCTAGYKSVWHKTGGYPSKEFLAELHPGLADLYTTKLRGEIYPLGSRAGNLLPQMAEQMKLKPGIAVAVGNIDAHAAVPAVGVVSPGKMVMVMGTSTCHMLLAEEEKEVEGICGVVEDGIVPGMFGYEAGQSAVGDIFAWFVDESVPAYIRDEAKQRGVSVHELLEEKASALRPGESGLLALDWHNGNRSPLMDANLSGVMLGMTLSTKPEEMYRALLEATAFGTRTIVEAFRRGGIEVSELYACGGLPKRNKLLMQIYADVNNMEIKLSDTELTPAIGAAMFAAVVAGKEAGGYDSLAEAADHMARLKDETVRPIPENVAVYEQLYAEYKRLSDLFGKDADSVMKRVRQLRNA</sequence>
<evidence type="ECO:0000256" key="9">
    <source>
        <dbReference type="RuleBase" id="RU003455"/>
    </source>
</evidence>
<dbReference type="PIRSF" id="PIRSF000538">
    <property type="entry name" value="GlpK"/>
    <property type="match status" value="1"/>
</dbReference>
<evidence type="ECO:0000256" key="3">
    <source>
        <dbReference type="ARBA" id="ARBA00022777"/>
    </source>
</evidence>
<dbReference type="InterPro" id="IPR018483">
    <property type="entry name" value="Carb_kinase_FGGY_CS"/>
</dbReference>
<proteinExistence type="inferred from homology"/>
<keyword evidence="1 7" id="KW-0808">Transferase</keyword>
<dbReference type="PANTHER" id="PTHR43435">
    <property type="entry name" value="RIBULOKINASE"/>
    <property type="match status" value="1"/>
</dbReference>
<dbReference type="SUPFAM" id="SSF53067">
    <property type="entry name" value="Actin-like ATPase domain"/>
    <property type="match status" value="2"/>
</dbReference>
<comment type="catalytic activity">
    <reaction evidence="7 9">
        <text>L-ribulose + ATP = L-ribulose 5-phosphate + ADP + H(+)</text>
        <dbReference type="Rhea" id="RHEA:22072"/>
        <dbReference type="ChEBI" id="CHEBI:15378"/>
        <dbReference type="ChEBI" id="CHEBI:16880"/>
        <dbReference type="ChEBI" id="CHEBI:30616"/>
        <dbReference type="ChEBI" id="CHEBI:58226"/>
        <dbReference type="ChEBI" id="CHEBI:456216"/>
        <dbReference type="EC" id="2.7.1.16"/>
    </reaction>
</comment>
<accession>A0ABR5ABM4</accession>
<dbReference type="InterPro" id="IPR000577">
    <property type="entry name" value="Carb_kinase_FGGY"/>
</dbReference>
<protein>
    <recommendedName>
        <fullName evidence="7 8">Ribulokinase</fullName>
        <ecNumber evidence="7 8">2.7.1.16</ecNumber>
    </recommendedName>
</protein>
<dbReference type="InterPro" id="IPR005929">
    <property type="entry name" value="Ribulokinase"/>
</dbReference>
<comment type="catalytic activity">
    <reaction evidence="7">
        <text>D-ribulose + ATP = D-ribulose 5-phosphate + ADP + H(+)</text>
        <dbReference type="Rhea" id="RHEA:17601"/>
        <dbReference type="ChEBI" id="CHEBI:15378"/>
        <dbReference type="ChEBI" id="CHEBI:17173"/>
        <dbReference type="ChEBI" id="CHEBI:30616"/>
        <dbReference type="ChEBI" id="CHEBI:58121"/>
        <dbReference type="ChEBI" id="CHEBI:456216"/>
        <dbReference type="EC" id="2.7.1.16"/>
    </reaction>
</comment>
<dbReference type="Pfam" id="PF00370">
    <property type="entry name" value="FGGY_N"/>
    <property type="match status" value="1"/>
</dbReference>
<keyword evidence="13" id="KW-1185">Reference proteome</keyword>
<keyword evidence="3 7" id="KW-0418">Kinase</keyword>
<evidence type="ECO:0000256" key="7">
    <source>
        <dbReference type="HAMAP-Rule" id="MF_00520"/>
    </source>
</evidence>
<dbReference type="NCBIfam" id="TIGR01234">
    <property type="entry name" value="L-ribulokinase"/>
    <property type="match status" value="1"/>
</dbReference>
<evidence type="ECO:0000259" key="11">
    <source>
        <dbReference type="Pfam" id="PF02782"/>
    </source>
</evidence>
<feature type="domain" description="Carbohydrate kinase FGGY C-terminal" evidence="11">
    <location>
        <begin position="294"/>
        <end position="490"/>
    </location>
</feature>
<comment type="caution">
    <text evidence="12">The sequence shown here is derived from an EMBL/GenBank/DDBJ whole genome shotgun (WGS) entry which is preliminary data.</text>
</comment>
<name>A0ABR5ABM4_9BACL</name>
<keyword evidence="5 7" id="KW-0054">Arabinose catabolism</keyword>
<keyword evidence="2 7" id="KW-0547">Nucleotide-binding</keyword>
<evidence type="ECO:0000313" key="12">
    <source>
        <dbReference type="EMBL" id="KIL38439.1"/>
    </source>
</evidence>
<evidence type="ECO:0000313" key="13">
    <source>
        <dbReference type="Proteomes" id="UP000031967"/>
    </source>
</evidence>
<comment type="similarity">
    <text evidence="7 9">Belongs to the ribulokinase family.</text>
</comment>
<evidence type="ECO:0000256" key="5">
    <source>
        <dbReference type="ARBA" id="ARBA00022935"/>
    </source>
</evidence>
<dbReference type="HAMAP" id="MF_00520">
    <property type="entry name" value="Ribulokinase"/>
    <property type="match status" value="1"/>
</dbReference>
<dbReference type="EC" id="2.7.1.16" evidence="7 8"/>
<keyword evidence="6 7" id="KW-0119">Carbohydrate metabolism</keyword>